<dbReference type="InterPro" id="IPR010987">
    <property type="entry name" value="Glutathione-S-Trfase_C-like"/>
</dbReference>
<dbReference type="SFLD" id="SFLDS00019">
    <property type="entry name" value="Glutathione_Transferase_(cytos"/>
    <property type="match status" value="1"/>
</dbReference>
<dbReference type="RefSeq" id="WP_160383110.1">
    <property type="nucleotide sequence ID" value="NZ_WNXQ01000007.1"/>
</dbReference>
<evidence type="ECO:0000313" key="3">
    <source>
        <dbReference type="EMBL" id="MWB78896.1"/>
    </source>
</evidence>
<evidence type="ECO:0000259" key="1">
    <source>
        <dbReference type="PROSITE" id="PS50404"/>
    </source>
</evidence>
<dbReference type="PANTHER" id="PTHR44051:SF8">
    <property type="entry name" value="GLUTATHIONE S-TRANSFERASE GSTA"/>
    <property type="match status" value="1"/>
</dbReference>
<protein>
    <submittedName>
        <fullName evidence="3">Glutathione S-transferase</fullName>
    </submittedName>
</protein>
<dbReference type="CDD" id="cd03046">
    <property type="entry name" value="GST_N_GTT1_like"/>
    <property type="match status" value="1"/>
</dbReference>
<keyword evidence="3" id="KW-0808">Transferase</keyword>
<dbReference type="Proteomes" id="UP000443843">
    <property type="component" value="Unassembled WGS sequence"/>
</dbReference>
<dbReference type="GO" id="GO:0016740">
    <property type="term" value="F:transferase activity"/>
    <property type="evidence" value="ECO:0007669"/>
    <property type="project" value="UniProtKB-KW"/>
</dbReference>
<dbReference type="InterPro" id="IPR004046">
    <property type="entry name" value="GST_C"/>
</dbReference>
<dbReference type="PROSITE" id="PS50404">
    <property type="entry name" value="GST_NTER"/>
    <property type="match status" value="1"/>
</dbReference>
<feature type="domain" description="GST C-terminal" evidence="2">
    <location>
        <begin position="84"/>
        <end position="214"/>
    </location>
</feature>
<dbReference type="SUPFAM" id="SSF47616">
    <property type="entry name" value="GST C-terminal domain-like"/>
    <property type="match status" value="1"/>
</dbReference>
<dbReference type="PANTHER" id="PTHR44051">
    <property type="entry name" value="GLUTATHIONE S-TRANSFERASE-RELATED"/>
    <property type="match status" value="1"/>
</dbReference>
<gene>
    <name evidence="3" type="ORF">GLS40_12725</name>
</gene>
<dbReference type="SFLD" id="SFLDG01150">
    <property type="entry name" value="Main.1:_Beta-like"/>
    <property type="match status" value="1"/>
</dbReference>
<dbReference type="Pfam" id="PF13417">
    <property type="entry name" value="GST_N_3"/>
    <property type="match status" value="1"/>
</dbReference>
<dbReference type="InterPro" id="IPR040079">
    <property type="entry name" value="Glutathione_S-Trfase"/>
</dbReference>
<dbReference type="InterPro" id="IPR036282">
    <property type="entry name" value="Glutathione-S-Trfase_C_sf"/>
</dbReference>
<dbReference type="AlphaFoldDB" id="A0A844W3V7"/>
<dbReference type="SUPFAM" id="SSF52833">
    <property type="entry name" value="Thioredoxin-like"/>
    <property type="match status" value="1"/>
</dbReference>
<comment type="caution">
    <text evidence="3">The sequence shown here is derived from an EMBL/GenBank/DDBJ whole genome shotgun (WGS) entry which is preliminary data.</text>
</comment>
<dbReference type="SFLD" id="SFLDG00358">
    <property type="entry name" value="Main_(cytGST)"/>
    <property type="match status" value="1"/>
</dbReference>
<accession>A0A844W3V7</accession>
<keyword evidence="4" id="KW-1185">Reference proteome</keyword>
<evidence type="ECO:0000313" key="4">
    <source>
        <dbReference type="Proteomes" id="UP000443843"/>
    </source>
</evidence>
<dbReference type="EMBL" id="WNXQ01000007">
    <property type="protein sequence ID" value="MWB78896.1"/>
    <property type="molecule type" value="Genomic_DNA"/>
</dbReference>
<dbReference type="Gene3D" id="1.20.1050.10">
    <property type="match status" value="1"/>
</dbReference>
<feature type="domain" description="GST N-terminal" evidence="1">
    <location>
        <begin position="1"/>
        <end position="79"/>
    </location>
</feature>
<dbReference type="InterPro" id="IPR004045">
    <property type="entry name" value="Glutathione_S-Trfase_N"/>
</dbReference>
<reference evidence="3 4" key="1">
    <citation type="submission" date="2019-11" db="EMBL/GenBank/DDBJ databases">
        <title>Pseudooceanicola pacifica sp. nov., isolated from deep-sea sediment of the Pacific Ocean.</title>
        <authorList>
            <person name="Lyu L."/>
        </authorList>
    </citation>
    <scope>NUCLEOTIDE SEQUENCE [LARGE SCALE GENOMIC DNA]</scope>
    <source>
        <strain evidence="3 4">216_PA32_1</strain>
    </source>
</reference>
<dbReference type="Pfam" id="PF00043">
    <property type="entry name" value="GST_C"/>
    <property type="match status" value="1"/>
</dbReference>
<dbReference type="PROSITE" id="PS50405">
    <property type="entry name" value="GST_CTER"/>
    <property type="match status" value="1"/>
</dbReference>
<evidence type="ECO:0000259" key="2">
    <source>
        <dbReference type="PROSITE" id="PS50405"/>
    </source>
</evidence>
<dbReference type="InterPro" id="IPR036249">
    <property type="entry name" value="Thioredoxin-like_sf"/>
</dbReference>
<name>A0A844W3V7_9RHOB</name>
<organism evidence="3 4">
    <name type="scientific">Pseudooceanicola pacificus</name>
    <dbReference type="NCBI Taxonomy" id="2676438"/>
    <lineage>
        <taxon>Bacteria</taxon>
        <taxon>Pseudomonadati</taxon>
        <taxon>Pseudomonadota</taxon>
        <taxon>Alphaproteobacteria</taxon>
        <taxon>Rhodobacterales</taxon>
        <taxon>Paracoccaceae</taxon>
        <taxon>Pseudooceanicola</taxon>
    </lineage>
</organism>
<dbReference type="Gene3D" id="3.40.30.10">
    <property type="entry name" value="Glutaredoxin"/>
    <property type="match status" value="1"/>
</dbReference>
<proteinExistence type="predicted"/>
<sequence length="221" mass="25165">MIVLHHVHQTRSMRVLWLLNELGVDFTVIGHPFDRTLRDPEYLVLSPAGRVPALEIDGERMFESLAIMQYLCEKFPSRLGGDPRALDRAEWLSWLNFSETISQHTAALTQQHVMLYEDSMRSPIVMRLEAARIGKCYAAIEARLSTPIENRETLLTSGFSAADIAVGQAVYMAQFFARLDDYPETAKWYARLAERPAFRASLPPEGAALFERDFFPAWEDG</sequence>